<keyword evidence="6 9" id="KW-1133">Transmembrane helix</keyword>
<name>A0ABS6ABI9_9GAMM</name>
<comment type="caution">
    <text evidence="11">The sequence shown here is derived from an EMBL/GenBank/DDBJ whole genome shotgun (WGS) entry which is preliminary data.</text>
</comment>
<comment type="function">
    <text evidence="9">Part of the tripartite ATP-independent periplasmic (TRAP) transport system.</text>
</comment>
<evidence type="ECO:0000256" key="3">
    <source>
        <dbReference type="ARBA" id="ARBA00022475"/>
    </source>
</evidence>
<proteinExistence type="inferred from homology"/>
<comment type="subcellular location">
    <subcellularLocation>
        <location evidence="1 9">Cell inner membrane</location>
        <topology evidence="1 9">Multi-pass membrane protein</topology>
    </subcellularLocation>
</comment>
<evidence type="ECO:0000256" key="5">
    <source>
        <dbReference type="ARBA" id="ARBA00022692"/>
    </source>
</evidence>
<feature type="transmembrane region" description="Helical" evidence="9">
    <location>
        <begin position="44"/>
        <end position="66"/>
    </location>
</feature>
<dbReference type="InterPro" id="IPR055348">
    <property type="entry name" value="DctQ"/>
</dbReference>
<keyword evidence="4 9" id="KW-0997">Cell inner membrane</keyword>
<dbReference type="PANTHER" id="PTHR35011">
    <property type="entry name" value="2,3-DIKETO-L-GULONATE TRAP TRANSPORTER SMALL PERMEASE PROTEIN YIAM"/>
    <property type="match status" value="1"/>
</dbReference>
<evidence type="ECO:0000256" key="9">
    <source>
        <dbReference type="RuleBase" id="RU369079"/>
    </source>
</evidence>
<dbReference type="Proteomes" id="UP000753376">
    <property type="component" value="Unassembled WGS sequence"/>
</dbReference>
<evidence type="ECO:0000256" key="8">
    <source>
        <dbReference type="ARBA" id="ARBA00038436"/>
    </source>
</evidence>
<comment type="caution">
    <text evidence="9">Lacks conserved residue(s) required for the propagation of feature annotation.</text>
</comment>
<comment type="similarity">
    <text evidence="8 9">Belongs to the TRAP transporter small permease family.</text>
</comment>
<evidence type="ECO:0000313" key="11">
    <source>
        <dbReference type="EMBL" id="MBU2874174.1"/>
    </source>
</evidence>
<gene>
    <name evidence="11" type="ORF">KO508_09165</name>
</gene>
<keyword evidence="3" id="KW-1003">Cell membrane</keyword>
<evidence type="ECO:0000259" key="10">
    <source>
        <dbReference type="Pfam" id="PF04290"/>
    </source>
</evidence>
<accession>A0ABS6ABI9</accession>
<keyword evidence="2 9" id="KW-0813">Transport</keyword>
<evidence type="ECO:0000256" key="2">
    <source>
        <dbReference type="ARBA" id="ARBA00022448"/>
    </source>
</evidence>
<evidence type="ECO:0000256" key="6">
    <source>
        <dbReference type="ARBA" id="ARBA00022989"/>
    </source>
</evidence>
<feature type="domain" description="Tripartite ATP-independent periplasmic transporters DctQ component" evidence="10">
    <location>
        <begin position="29"/>
        <end position="157"/>
    </location>
</feature>
<reference evidence="11 12" key="1">
    <citation type="submission" date="2021-05" db="EMBL/GenBank/DDBJ databases">
        <title>Draft genomes of bacteria isolated from model marine particles.</title>
        <authorList>
            <person name="Datta M.S."/>
            <person name="Schwartzman J.A."/>
            <person name="Enke T.N."/>
            <person name="Saavedra J."/>
            <person name="Cermak N."/>
            <person name="Cordero O.X."/>
        </authorList>
    </citation>
    <scope>NUCLEOTIDE SEQUENCE [LARGE SCALE GENOMIC DNA]</scope>
    <source>
        <strain evidence="11 12">D2M19</strain>
    </source>
</reference>
<evidence type="ECO:0000256" key="4">
    <source>
        <dbReference type="ARBA" id="ARBA00022519"/>
    </source>
</evidence>
<sequence>MNIYLALIRCISFLENLFCFSMLIICSFLVVFQVVNRYVLHFEIMWIGDLALYLFIPALIYSIAIATREQSHTSVDVFLEILLRKNVVFIAFSKIVINVLVLSSILYLIPMAHRIFLSAMKYSEYGTLVPWFNTSWIRQSVLVSLSLCAFHTAHHIFMKSLSLIKQIKAGDIQCP</sequence>
<keyword evidence="5 9" id="KW-0812">Transmembrane</keyword>
<keyword evidence="7 9" id="KW-0472">Membrane</keyword>
<evidence type="ECO:0000313" key="12">
    <source>
        <dbReference type="Proteomes" id="UP000753376"/>
    </source>
</evidence>
<organism evidence="11 12">
    <name type="scientific">Marinobacter salexigens</name>
    <dbReference type="NCBI Taxonomy" id="1925763"/>
    <lineage>
        <taxon>Bacteria</taxon>
        <taxon>Pseudomonadati</taxon>
        <taxon>Pseudomonadota</taxon>
        <taxon>Gammaproteobacteria</taxon>
        <taxon>Pseudomonadales</taxon>
        <taxon>Marinobacteraceae</taxon>
        <taxon>Marinobacter</taxon>
    </lineage>
</organism>
<feature type="transmembrane region" description="Helical" evidence="9">
    <location>
        <begin position="87"/>
        <end position="116"/>
    </location>
</feature>
<dbReference type="Pfam" id="PF04290">
    <property type="entry name" value="DctQ"/>
    <property type="match status" value="1"/>
</dbReference>
<protein>
    <recommendedName>
        <fullName evidence="9">TRAP transporter small permease protein</fullName>
    </recommendedName>
</protein>
<feature type="transmembrane region" description="Helical" evidence="9">
    <location>
        <begin position="12"/>
        <end position="32"/>
    </location>
</feature>
<comment type="subunit">
    <text evidence="9">The complex comprises the extracytoplasmic solute receptor protein and the two transmembrane proteins.</text>
</comment>
<keyword evidence="12" id="KW-1185">Reference proteome</keyword>
<dbReference type="EMBL" id="JAHKPV010000017">
    <property type="protein sequence ID" value="MBU2874174.1"/>
    <property type="molecule type" value="Genomic_DNA"/>
</dbReference>
<dbReference type="InterPro" id="IPR007387">
    <property type="entry name" value="TRAP_DctQ"/>
</dbReference>
<evidence type="ECO:0000256" key="1">
    <source>
        <dbReference type="ARBA" id="ARBA00004429"/>
    </source>
</evidence>
<evidence type="ECO:0000256" key="7">
    <source>
        <dbReference type="ARBA" id="ARBA00023136"/>
    </source>
</evidence>